<sequence>MQSVPKNLIERRAIALGAHNVDFDMRDRKCSQADLQPYTAKDDEICSWYGSNPPNTTTIEKARFETILDLDRFDCTNERRFPFDGYFLLAGGQNLTDPSNAPAIEALIPCLHQPATISFE</sequence>
<name>A0A0M3HH41_ASCLU</name>
<reference evidence="2" key="1">
    <citation type="submission" date="2017-02" db="UniProtKB">
        <authorList>
            <consortium name="WormBaseParasite"/>
        </authorList>
    </citation>
    <scope>IDENTIFICATION</scope>
</reference>
<evidence type="ECO:0000313" key="1">
    <source>
        <dbReference type="Proteomes" id="UP000036681"/>
    </source>
</evidence>
<dbReference type="WBParaSite" id="ALUE_0000083601-mRNA-1">
    <property type="protein sequence ID" value="ALUE_0000083601-mRNA-1"/>
    <property type="gene ID" value="ALUE_0000083601"/>
</dbReference>
<proteinExistence type="predicted"/>
<protein>
    <submittedName>
        <fullName evidence="2">Peptidase S1 domain-containing protein</fullName>
    </submittedName>
</protein>
<keyword evidence="1" id="KW-1185">Reference proteome</keyword>
<dbReference type="Proteomes" id="UP000036681">
    <property type="component" value="Unplaced"/>
</dbReference>
<organism evidence="1 2">
    <name type="scientific">Ascaris lumbricoides</name>
    <name type="common">Giant roundworm</name>
    <dbReference type="NCBI Taxonomy" id="6252"/>
    <lineage>
        <taxon>Eukaryota</taxon>
        <taxon>Metazoa</taxon>
        <taxon>Ecdysozoa</taxon>
        <taxon>Nematoda</taxon>
        <taxon>Chromadorea</taxon>
        <taxon>Rhabditida</taxon>
        <taxon>Spirurina</taxon>
        <taxon>Ascaridomorpha</taxon>
        <taxon>Ascaridoidea</taxon>
        <taxon>Ascarididae</taxon>
        <taxon>Ascaris</taxon>
    </lineage>
</organism>
<dbReference type="AlphaFoldDB" id="A0A0M3HH41"/>
<evidence type="ECO:0000313" key="2">
    <source>
        <dbReference type="WBParaSite" id="ALUE_0000083601-mRNA-1"/>
    </source>
</evidence>
<accession>A0A0M3HH41</accession>